<keyword evidence="9" id="KW-0975">Bacterial flagellum</keyword>
<dbReference type="Gene3D" id="1.10.220.30">
    <property type="match status" value="3"/>
</dbReference>
<keyword evidence="5" id="KW-1003">Cell membrane</keyword>
<evidence type="ECO:0000256" key="9">
    <source>
        <dbReference type="ARBA" id="ARBA00023143"/>
    </source>
</evidence>
<evidence type="ECO:0000259" key="11">
    <source>
        <dbReference type="Pfam" id="PF01706"/>
    </source>
</evidence>
<comment type="caution">
    <text evidence="14">The sequence shown here is derived from an EMBL/GenBank/DDBJ whole genome shotgun (WGS) entry which is preliminary data.</text>
</comment>
<dbReference type="SUPFAM" id="SSF48029">
    <property type="entry name" value="FliG"/>
    <property type="match status" value="2"/>
</dbReference>
<name>A0A7C4MMN6_9BACT</name>
<keyword evidence="8" id="KW-0472">Membrane</keyword>
<organism evidence="14">
    <name type="scientific">Desulfatirhabdium butyrativorans</name>
    <dbReference type="NCBI Taxonomy" id="340467"/>
    <lineage>
        <taxon>Bacteria</taxon>
        <taxon>Pseudomonadati</taxon>
        <taxon>Thermodesulfobacteriota</taxon>
        <taxon>Desulfobacteria</taxon>
        <taxon>Desulfobacterales</taxon>
        <taxon>Desulfatirhabdiaceae</taxon>
        <taxon>Desulfatirhabdium</taxon>
    </lineage>
</organism>
<feature type="domain" description="Flagellar motor switch protein FliG N-terminal" evidence="13">
    <location>
        <begin position="13"/>
        <end position="82"/>
    </location>
</feature>
<dbReference type="InterPro" id="IPR032779">
    <property type="entry name" value="FliG_M"/>
</dbReference>
<feature type="domain" description="Flagellar motor switch protein FliG C-terminal" evidence="11">
    <location>
        <begin position="245"/>
        <end position="351"/>
    </location>
</feature>
<evidence type="ECO:0000256" key="5">
    <source>
        <dbReference type="ARBA" id="ARBA00022475"/>
    </source>
</evidence>
<evidence type="ECO:0000259" key="12">
    <source>
        <dbReference type="Pfam" id="PF14841"/>
    </source>
</evidence>
<dbReference type="Pfam" id="PF01706">
    <property type="entry name" value="FliG_C"/>
    <property type="match status" value="1"/>
</dbReference>
<comment type="similarity">
    <text evidence="3">Belongs to the FliG family.</text>
</comment>
<evidence type="ECO:0000256" key="8">
    <source>
        <dbReference type="ARBA" id="ARBA00023136"/>
    </source>
</evidence>
<dbReference type="GO" id="GO:0009425">
    <property type="term" value="C:bacterial-type flagellum basal body"/>
    <property type="evidence" value="ECO:0007669"/>
    <property type="project" value="UniProtKB-SubCell"/>
</dbReference>
<dbReference type="GO" id="GO:0003774">
    <property type="term" value="F:cytoskeletal motor activity"/>
    <property type="evidence" value="ECO:0007669"/>
    <property type="project" value="InterPro"/>
</dbReference>
<evidence type="ECO:0000259" key="13">
    <source>
        <dbReference type="Pfam" id="PF14842"/>
    </source>
</evidence>
<evidence type="ECO:0000256" key="1">
    <source>
        <dbReference type="ARBA" id="ARBA00004117"/>
    </source>
</evidence>
<dbReference type="InterPro" id="IPR011002">
    <property type="entry name" value="FliG_a-hlx"/>
</dbReference>
<dbReference type="NCBIfam" id="TIGR00207">
    <property type="entry name" value="fliG"/>
    <property type="match status" value="1"/>
</dbReference>
<evidence type="ECO:0000256" key="3">
    <source>
        <dbReference type="ARBA" id="ARBA00010299"/>
    </source>
</evidence>
<evidence type="ECO:0000256" key="2">
    <source>
        <dbReference type="ARBA" id="ARBA00004413"/>
    </source>
</evidence>
<dbReference type="InterPro" id="IPR023087">
    <property type="entry name" value="Flg_Motor_Flig_C"/>
</dbReference>
<sequence length="361" mass="40383">MKPEEEIHIDPKNLTGPMKVAILIYSMGEEASRALVSMLDDREKAILERHMKLVEKLPPDVIEKVAAEFIALVERGKNAVAQIQQALNEDVVPLPPIETAIDDASSKREPKEAKKEKTAETEKDSQEDEEEFSLKTLQKIDPEQLAEMIRDEHPQTIAIIIVHLKPESGSEVLSRLPDTVKVEVAMRIARLDKVLSGMVLEIDKVFEEVLKKKKKTVARKTGGVAHLAELLNMVEGATTEMILNEIEESNPELAAQIKQMMFVFEDLVLVNDKGLQKVLRKVETSKLALALKGASEDVRKKIYKNMSERAGAILREEIESIGAVRMKDVEEAQLTITKIIQELESKGELIIEGRKGGEMIS</sequence>
<dbReference type="AlphaFoldDB" id="A0A7C4MMN6"/>
<dbReference type="InterPro" id="IPR000090">
    <property type="entry name" value="Flg_Motor_Flig"/>
</dbReference>
<dbReference type="Pfam" id="PF14842">
    <property type="entry name" value="FliG_N"/>
    <property type="match status" value="1"/>
</dbReference>
<proteinExistence type="inferred from homology"/>
<evidence type="ECO:0000256" key="10">
    <source>
        <dbReference type="SAM" id="MobiDB-lite"/>
    </source>
</evidence>
<keyword evidence="6" id="KW-0145">Chemotaxis</keyword>
<evidence type="ECO:0000256" key="6">
    <source>
        <dbReference type="ARBA" id="ARBA00022500"/>
    </source>
</evidence>
<gene>
    <name evidence="14" type="primary">fliG</name>
    <name evidence="14" type="ORF">ENS29_06890</name>
</gene>
<dbReference type="GO" id="GO:0006935">
    <property type="term" value="P:chemotaxis"/>
    <property type="evidence" value="ECO:0007669"/>
    <property type="project" value="UniProtKB-KW"/>
</dbReference>
<feature type="region of interest" description="Disordered" evidence="10">
    <location>
        <begin position="97"/>
        <end position="133"/>
    </location>
</feature>
<dbReference type="InterPro" id="IPR028263">
    <property type="entry name" value="FliG_N"/>
</dbReference>
<keyword evidence="14" id="KW-0282">Flagellum</keyword>
<dbReference type="Pfam" id="PF14841">
    <property type="entry name" value="FliG_M"/>
    <property type="match status" value="1"/>
</dbReference>
<keyword evidence="14" id="KW-0969">Cilium</keyword>
<comment type="subcellular location">
    <subcellularLocation>
        <location evidence="1">Bacterial flagellum basal body</location>
    </subcellularLocation>
    <subcellularLocation>
        <location evidence="2">Cell membrane</location>
        <topology evidence="2">Peripheral membrane protein</topology>
        <orientation evidence="2">Cytoplasmic side</orientation>
    </subcellularLocation>
</comment>
<dbReference type="PANTHER" id="PTHR30534">
    <property type="entry name" value="FLAGELLAR MOTOR SWITCH PROTEIN FLIG"/>
    <property type="match status" value="1"/>
</dbReference>
<keyword evidence="14" id="KW-0966">Cell projection</keyword>
<dbReference type="GO" id="GO:0071973">
    <property type="term" value="P:bacterial-type flagellum-dependent cell motility"/>
    <property type="evidence" value="ECO:0007669"/>
    <property type="project" value="InterPro"/>
</dbReference>
<feature type="compositionally biased region" description="Basic and acidic residues" evidence="10">
    <location>
        <begin position="104"/>
        <end position="124"/>
    </location>
</feature>
<reference evidence="14" key="1">
    <citation type="journal article" date="2020" name="mSystems">
        <title>Genome- and Community-Level Interaction Insights into Carbon Utilization and Element Cycling Functions of Hydrothermarchaeota in Hydrothermal Sediment.</title>
        <authorList>
            <person name="Zhou Z."/>
            <person name="Liu Y."/>
            <person name="Xu W."/>
            <person name="Pan J."/>
            <person name="Luo Z.H."/>
            <person name="Li M."/>
        </authorList>
    </citation>
    <scope>NUCLEOTIDE SEQUENCE [LARGE SCALE GENOMIC DNA]</scope>
    <source>
        <strain evidence="14">SpSt-477</strain>
    </source>
</reference>
<evidence type="ECO:0000313" key="14">
    <source>
        <dbReference type="EMBL" id="HGU32563.1"/>
    </source>
</evidence>
<dbReference type="GO" id="GO:0005886">
    <property type="term" value="C:plasma membrane"/>
    <property type="evidence" value="ECO:0007669"/>
    <property type="project" value="UniProtKB-SubCell"/>
</dbReference>
<accession>A0A7C4MMN6</accession>
<keyword evidence="7" id="KW-0283">Flagellar rotation</keyword>
<dbReference type="EMBL" id="DSUH01000162">
    <property type="protein sequence ID" value="HGU32563.1"/>
    <property type="molecule type" value="Genomic_DNA"/>
</dbReference>
<dbReference type="PRINTS" id="PR00954">
    <property type="entry name" value="FLGMOTORFLIG"/>
</dbReference>
<evidence type="ECO:0000256" key="7">
    <source>
        <dbReference type="ARBA" id="ARBA00022779"/>
    </source>
</evidence>
<evidence type="ECO:0000256" key="4">
    <source>
        <dbReference type="ARBA" id="ARBA00021870"/>
    </source>
</evidence>
<dbReference type="PANTHER" id="PTHR30534:SF0">
    <property type="entry name" value="FLAGELLAR MOTOR SWITCH PROTEIN FLIG"/>
    <property type="match status" value="1"/>
</dbReference>
<feature type="domain" description="Flagellar motor switch protein FliG middle" evidence="12">
    <location>
        <begin position="142"/>
        <end position="212"/>
    </location>
</feature>
<protein>
    <recommendedName>
        <fullName evidence="4">Flagellar motor switch protein FliG</fullName>
    </recommendedName>
</protein>